<evidence type="ECO:0000313" key="3">
    <source>
        <dbReference type="Proteomes" id="UP001219933"/>
    </source>
</evidence>
<dbReference type="InterPro" id="IPR007138">
    <property type="entry name" value="ABM_dom"/>
</dbReference>
<protein>
    <recommendedName>
        <fullName evidence="1">ABM domain-containing protein</fullName>
    </recommendedName>
</protein>
<proteinExistence type="predicted"/>
<evidence type="ECO:0000313" key="2">
    <source>
        <dbReference type="EMBL" id="WFD34892.1"/>
    </source>
</evidence>
<name>A0AAF0EUK8_9BASI</name>
<dbReference type="PANTHER" id="PTHR40624:SF1">
    <property type="entry name" value="BIOSYNTHESIS MONOOXYGENASE, PUTATIVE (AFU_ORTHOLOGUE AFUA_1G12025)-RELATED"/>
    <property type="match status" value="1"/>
</dbReference>
<evidence type="ECO:0000259" key="1">
    <source>
        <dbReference type="PROSITE" id="PS51725"/>
    </source>
</evidence>
<accession>A0AAF0EUK8</accession>
<dbReference type="PANTHER" id="PTHR40624">
    <property type="entry name" value="BIOSYNTHESIS MONOOXYGENASE, PUTATIVE (AFU_ORTHOLOGUE AFUA_1G12025)-RELATED"/>
    <property type="match status" value="1"/>
</dbReference>
<dbReference type="Gene3D" id="3.30.70.100">
    <property type="match status" value="1"/>
</dbReference>
<dbReference type="Pfam" id="PF03992">
    <property type="entry name" value="ABM"/>
    <property type="match status" value="1"/>
</dbReference>
<dbReference type="PROSITE" id="PS51725">
    <property type="entry name" value="ABM"/>
    <property type="match status" value="1"/>
</dbReference>
<sequence>MSAPPAQGPFILVATIIAKDKAQADSVSEKLKTIAKLANSDTEPGTLTYRVTRSADEEGLTFIIFEEYESNDAFEAHKSSAEFQSLLPIAAELKTFEFKFLTQVYP</sequence>
<feature type="domain" description="ABM" evidence="1">
    <location>
        <begin position="10"/>
        <end position="105"/>
    </location>
</feature>
<dbReference type="InterPro" id="IPR011008">
    <property type="entry name" value="Dimeric_a/b-barrel"/>
</dbReference>
<dbReference type="Proteomes" id="UP001219933">
    <property type="component" value="Chromosome 2"/>
</dbReference>
<dbReference type="AlphaFoldDB" id="A0AAF0EUK8"/>
<reference evidence="2" key="1">
    <citation type="submission" date="2023-03" db="EMBL/GenBank/DDBJ databases">
        <title>Mating type loci evolution in Malassezia.</title>
        <authorList>
            <person name="Coelho M.A."/>
        </authorList>
    </citation>
    <scope>NUCLEOTIDE SEQUENCE</scope>
    <source>
        <strain evidence="2">CBS 11721</strain>
    </source>
</reference>
<gene>
    <name evidence="2" type="ORF">MCUN1_001736</name>
</gene>
<organism evidence="2 3">
    <name type="scientific">Malassezia cuniculi</name>
    <dbReference type="NCBI Taxonomy" id="948313"/>
    <lineage>
        <taxon>Eukaryota</taxon>
        <taxon>Fungi</taxon>
        <taxon>Dikarya</taxon>
        <taxon>Basidiomycota</taxon>
        <taxon>Ustilaginomycotina</taxon>
        <taxon>Malasseziomycetes</taxon>
        <taxon>Malasseziales</taxon>
        <taxon>Malasseziaceae</taxon>
        <taxon>Malassezia</taxon>
    </lineage>
</organism>
<dbReference type="SUPFAM" id="SSF54909">
    <property type="entry name" value="Dimeric alpha+beta barrel"/>
    <property type="match status" value="1"/>
</dbReference>
<keyword evidence="3" id="KW-1185">Reference proteome</keyword>
<dbReference type="EMBL" id="CP119878">
    <property type="protein sequence ID" value="WFD34892.1"/>
    <property type="molecule type" value="Genomic_DNA"/>
</dbReference>